<keyword evidence="2" id="KW-1185">Reference proteome</keyword>
<feature type="non-terminal residue" evidence="1">
    <location>
        <position position="1"/>
    </location>
</feature>
<reference evidence="1 2" key="1">
    <citation type="journal article" date="2019" name="Sci. Data">
        <title>Hybrid genome assembly and annotation of Danionella translucida.</title>
        <authorList>
            <person name="Kadobianskyi M."/>
            <person name="Schulze L."/>
            <person name="Schuelke M."/>
            <person name="Judkewitz B."/>
        </authorList>
    </citation>
    <scope>NUCLEOTIDE SEQUENCE [LARGE SCALE GENOMIC DNA]</scope>
    <source>
        <strain evidence="1 2">Bolton</strain>
    </source>
</reference>
<evidence type="ECO:0000313" key="1">
    <source>
        <dbReference type="EMBL" id="TRY83820.1"/>
    </source>
</evidence>
<organism evidence="1 2">
    <name type="scientific">Danionella cerebrum</name>
    <dbReference type="NCBI Taxonomy" id="2873325"/>
    <lineage>
        <taxon>Eukaryota</taxon>
        <taxon>Metazoa</taxon>
        <taxon>Chordata</taxon>
        <taxon>Craniata</taxon>
        <taxon>Vertebrata</taxon>
        <taxon>Euteleostomi</taxon>
        <taxon>Actinopterygii</taxon>
        <taxon>Neopterygii</taxon>
        <taxon>Teleostei</taxon>
        <taxon>Ostariophysi</taxon>
        <taxon>Cypriniformes</taxon>
        <taxon>Danionidae</taxon>
        <taxon>Danioninae</taxon>
        <taxon>Danionella</taxon>
    </lineage>
</organism>
<name>A0A553Q1K6_9TELE</name>
<dbReference type="Proteomes" id="UP000316079">
    <property type="component" value="Unassembled WGS sequence"/>
</dbReference>
<accession>A0A553Q1K6</accession>
<protein>
    <submittedName>
        <fullName evidence="1">Uncharacterized protein</fullName>
    </submittedName>
</protein>
<dbReference type="EMBL" id="SRMA01026452">
    <property type="protein sequence ID" value="TRY83820.1"/>
    <property type="molecule type" value="Genomic_DNA"/>
</dbReference>
<comment type="caution">
    <text evidence="1">The sequence shown here is derived from an EMBL/GenBank/DDBJ whole genome shotgun (WGS) entry which is preliminary data.</text>
</comment>
<evidence type="ECO:0000313" key="2">
    <source>
        <dbReference type="Proteomes" id="UP000316079"/>
    </source>
</evidence>
<gene>
    <name evidence="1" type="ORF">DNTS_017741</name>
</gene>
<sequence length="121" mass="13419">ASLMLLSHLLMPRLFRYNTMRNTTPMRAKTMPRRTKDPTFLQSTFSSSVFLCALGCAHFRLLESAHCELFFSQSEKSLSLSQRQSNGFVPPAIQSILRTAAVYRLSGFSIPSVCGVQAVAG</sequence>
<proteinExistence type="predicted"/>
<feature type="non-terminal residue" evidence="1">
    <location>
        <position position="121"/>
    </location>
</feature>
<dbReference type="AlphaFoldDB" id="A0A553Q1K6"/>